<feature type="compositionally biased region" description="Low complexity" evidence="1">
    <location>
        <begin position="332"/>
        <end position="354"/>
    </location>
</feature>
<dbReference type="OrthoDB" id="3800309at2759"/>
<evidence type="ECO:0000313" key="3">
    <source>
        <dbReference type="Proteomes" id="UP000799291"/>
    </source>
</evidence>
<name>A0A6G1IY16_9PLEO</name>
<reference evidence="2" key="1">
    <citation type="journal article" date="2020" name="Stud. Mycol.">
        <title>101 Dothideomycetes genomes: a test case for predicting lifestyles and emergence of pathogens.</title>
        <authorList>
            <person name="Haridas S."/>
            <person name="Albert R."/>
            <person name="Binder M."/>
            <person name="Bloem J."/>
            <person name="Labutti K."/>
            <person name="Salamov A."/>
            <person name="Andreopoulos B."/>
            <person name="Baker S."/>
            <person name="Barry K."/>
            <person name="Bills G."/>
            <person name="Bluhm B."/>
            <person name="Cannon C."/>
            <person name="Castanera R."/>
            <person name="Culley D."/>
            <person name="Daum C."/>
            <person name="Ezra D."/>
            <person name="Gonzalez J."/>
            <person name="Henrissat B."/>
            <person name="Kuo A."/>
            <person name="Liang C."/>
            <person name="Lipzen A."/>
            <person name="Lutzoni F."/>
            <person name="Magnuson J."/>
            <person name="Mondo S."/>
            <person name="Nolan M."/>
            <person name="Ohm R."/>
            <person name="Pangilinan J."/>
            <person name="Park H.-J."/>
            <person name="Ramirez L."/>
            <person name="Alfaro M."/>
            <person name="Sun H."/>
            <person name="Tritt A."/>
            <person name="Yoshinaga Y."/>
            <person name="Zwiers L.-H."/>
            <person name="Turgeon B."/>
            <person name="Goodwin S."/>
            <person name="Spatafora J."/>
            <person name="Crous P."/>
            <person name="Grigoriev I."/>
        </authorList>
    </citation>
    <scope>NUCLEOTIDE SEQUENCE</scope>
    <source>
        <strain evidence="2">CBS 122367</strain>
    </source>
</reference>
<protein>
    <submittedName>
        <fullName evidence="2">Uncharacterized protein</fullName>
    </submittedName>
</protein>
<sequence>MDVMDTTGLPRPQTEWEELQRECHPFPVYVDYVYGRDIREPPKLQRPQPPSSYSPQQSQQAQENQRNKHGRSLQNPFPALHRGYSATTAAPAPVFPSPLRPDSTTAAYRVTGLAPGNPGQIFPGFHIALETRQPSPALPYMVPRSDLVAPVSRSSAAIPQNVQGLHILQRDELLQPRYNWFKGPGRIECNETVAACHSALEDLSYPQDQRLQTAARLIELSAKVLVQHTKRLKLETAKQNLYKVLPKVWGALKTRNSLPPGHAAHEEAGKYLRRFIESLDQPMKDYAGHLVEQMAIAESEGGNAADAIPGRNRRKKDVPVPAVKVEESYEVPAHAAPSSSPLLKSSPLPEWKGF</sequence>
<accession>A0A6G1IY16</accession>
<dbReference type="EMBL" id="MU005585">
    <property type="protein sequence ID" value="KAF2683156.1"/>
    <property type="molecule type" value="Genomic_DNA"/>
</dbReference>
<feature type="compositionally biased region" description="Low complexity" evidence="1">
    <location>
        <begin position="53"/>
        <end position="62"/>
    </location>
</feature>
<gene>
    <name evidence="2" type="ORF">K458DRAFT_432513</name>
</gene>
<proteinExistence type="predicted"/>
<evidence type="ECO:0000256" key="1">
    <source>
        <dbReference type="SAM" id="MobiDB-lite"/>
    </source>
</evidence>
<dbReference type="Proteomes" id="UP000799291">
    <property type="component" value="Unassembled WGS sequence"/>
</dbReference>
<feature type="region of interest" description="Disordered" evidence="1">
    <location>
        <begin position="329"/>
        <end position="354"/>
    </location>
</feature>
<feature type="region of interest" description="Disordered" evidence="1">
    <location>
        <begin position="38"/>
        <end position="79"/>
    </location>
</feature>
<evidence type="ECO:0000313" key="2">
    <source>
        <dbReference type="EMBL" id="KAF2683156.1"/>
    </source>
</evidence>
<organism evidence="2 3">
    <name type="scientific">Lentithecium fluviatile CBS 122367</name>
    <dbReference type="NCBI Taxonomy" id="1168545"/>
    <lineage>
        <taxon>Eukaryota</taxon>
        <taxon>Fungi</taxon>
        <taxon>Dikarya</taxon>
        <taxon>Ascomycota</taxon>
        <taxon>Pezizomycotina</taxon>
        <taxon>Dothideomycetes</taxon>
        <taxon>Pleosporomycetidae</taxon>
        <taxon>Pleosporales</taxon>
        <taxon>Massarineae</taxon>
        <taxon>Lentitheciaceae</taxon>
        <taxon>Lentithecium</taxon>
    </lineage>
</organism>
<keyword evidence="3" id="KW-1185">Reference proteome</keyword>
<dbReference type="AlphaFoldDB" id="A0A6G1IY16"/>